<keyword evidence="5" id="KW-1185">Reference proteome</keyword>
<evidence type="ECO:0000256" key="2">
    <source>
        <dbReference type="SAM" id="MobiDB-lite"/>
    </source>
</evidence>
<dbReference type="PANTHER" id="PTHR45935">
    <property type="entry name" value="PROTEIN ZBED8-RELATED"/>
    <property type="match status" value="1"/>
</dbReference>
<organism evidence="4 5">
    <name type="scientific">Ornithorhynchus anatinus</name>
    <name type="common">Duckbill platypus</name>
    <dbReference type="NCBI Taxonomy" id="9258"/>
    <lineage>
        <taxon>Eukaryota</taxon>
        <taxon>Metazoa</taxon>
        <taxon>Chordata</taxon>
        <taxon>Craniata</taxon>
        <taxon>Vertebrata</taxon>
        <taxon>Euteleostomi</taxon>
        <taxon>Mammalia</taxon>
        <taxon>Monotremata</taxon>
        <taxon>Ornithorhynchidae</taxon>
        <taxon>Ornithorhynchus</taxon>
    </lineage>
</organism>
<dbReference type="Gene3D" id="1.10.4020.10">
    <property type="entry name" value="DNA breaking-rejoining enzymes"/>
    <property type="match status" value="1"/>
</dbReference>
<dbReference type="Bgee" id="ENSOANG00000049921">
    <property type="expression patterns" value="Expressed in fibroblast and 8 other cell types or tissues"/>
</dbReference>
<dbReference type="InterPro" id="IPR003309">
    <property type="entry name" value="SCAN_dom"/>
</dbReference>
<reference evidence="4" key="3">
    <citation type="submission" date="2025-09" db="UniProtKB">
        <authorList>
            <consortium name="Ensembl"/>
        </authorList>
    </citation>
    <scope>IDENTIFICATION</scope>
    <source>
        <strain evidence="4">Glennie</strain>
    </source>
</reference>
<dbReference type="InterPro" id="IPR050916">
    <property type="entry name" value="SCAN-C2H2_zinc_finger"/>
</dbReference>
<feature type="region of interest" description="Disordered" evidence="2">
    <location>
        <begin position="132"/>
        <end position="200"/>
    </location>
</feature>
<reference evidence="4" key="2">
    <citation type="submission" date="2025-08" db="UniProtKB">
        <authorList>
            <consortium name="Ensembl"/>
        </authorList>
    </citation>
    <scope>IDENTIFICATION</scope>
    <source>
        <strain evidence="4">Glennie</strain>
    </source>
</reference>
<dbReference type="GeneTree" id="ENSGT00940000154740"/>
<dbReference type="PROSITE" id="PS50804">
    <property type="entry name" value="SCAN_BOX"/>
    <property type="match status" value="1"/>
</dbReference>
<protein>
    <recommendedName>
        <fullName evidence="3">SCAN box domain-containing protein</fullName>
    </recommendedName>
</protein>
<evidence type="ECO:0000256" key="1">
    <source>
        <dbReference type="ARBA" id="ARBA00023242"/>
    </source>
</evidence>
<feature type="region of interest" description="Disordered" evidence="2">
    <location>
        <begin position="1"/>
        <end position="50"/>
    </location>
</feature>
<feature type="compositionally biased region" description="Basic and acidic residues" evidence="2">
    <location>
        <begin position="245"/>
        <end position="255"/>
    </location>
</feature>
<dbReference type="PANTHER" id="PTHR45935:SF2">
    <property type="entry name" value="KRAB-A DOMAIN-CONTAINING PROTEIN 2"/>
    <property type="match status" value="1"/>
</dbReference>
<sequence length="275" mass="30740">MAAEPGMTVALSPNVLTPRKQEEAPTRRREEDPPRGPESTPPAEDPSPETCRQRFRQFCYQGAAGPHEALGRLRELCRQWLKPEVRTKEQILELLVLEQFLTVLPGDIQAQVWKRCPESGEEAVALVEDLQRESGPAGSAVTGHTDNQEEISEETALSGATCESPSFQLEPGEIKSDGEIEEEEEEEEEERGHLRFSIEERLLQRAWPSSELPVFLRKGRAWNTEKPTSLSREDRGHPDPGQSFRSKDGTQENRKGLTPGAPARGIGKLAFPTDR</sequence>
<dbReference type="AlphaFoldDB" id="A0A6I8NYS0"/>
<keyword evidence="1" id="KW-0539">Nucleus</keyword>
<feature type="compositionally biased region" description="Basic and acidic residues" evidence="2">
    <location>
        <begin position="190"/>
        <end position="200"/>
    </location>
</feature>
<dbReference type="SMART" id="SM00431">
    <property type="entry name" value="SCAN"/>
    <property type="match status" value="1"/>
</dbReference>
<feature type="compositionally biased region" description="Acidic residues" evidence="2">
    <location>
        <begin position="179"/>
        <end position="189"/>
    </location>
</feature>
<dbReference type="Proteomes" id="UP000002279">
    <property type="component" value="Chromosome 11"/>
</dbReference>
<feature type="compositionally biased region" description="Basic and acidic residues" evidence="2">
    <location>
        <begin position="19"/>
        <end position="35"/>
    </location>
</feature>
<dbReference type="Ensembl" id="ENSOANT00000070256.1">
    <property type="protein sequence ID" value="ENSOANP00000045523.1"/>
    <property type="gene ID" value="ENSOANG00000049921.1"/>
</dbReference>
<gene>
    <name evidence="4" type="primary">LOC100076591</name>
</gene>
<name>A0A6I8NYS0_ORNAN</name>
<dbReference type="CDD" id="cd07936">
    <property type="entry name" value="SCAN"/>
    <property type="match status" value="1"/>
</dbReference>
<dbReference type="Pfam" id="PF02023">
    <property type="entry name" value="SCAN"/>
    <property type="match status" value="1"/>
</dbReference>
<proteinExistence type="predicted"/>
<evidence type="ECO:0000313" key="5">
    <source>
        <dbReference type="Proteomes" id="UP000002279"/>
    </source>
</evidence>
<feature type="domain" description="SCAN box" evidence="3">
    <location>
        <begin position="52"/>
        <end position="133"/>
    </location>
</feature>
<dbReference type="FunFam" id="1.10.4020.10:FF:000001">
    <property type="entry name" value="zinc finger protein 263 isoform X1"/>
    <property type="match status" value="1"/>
</dbReference>
<dbReference type="InterPro" id="IPR038269">
    <property type="entry name" value="SCAN_sf"/>
</dbReference>
<reference evidence="4 5" key="1">
    <citation type="journal article" date="2008" name="Nature">
        <title>Genome analysis of the platypus reveals unique signatures of evolution.</title>
        <authorList>
            <person name="Warren W.C."/>
            <person name="Hillier L.W."/>
            <person name="Marshall Graves J.A."/>
            <person name="Birney E."/>
            <person name="Ponting C.P."/>
            <person name="Grutzner F."/>
            <person name="Belov K."/>
            <person name="Miller W."/>
            <person name="Clarke L."/>
            <person name="Chinwalla A.T."/>
            <person name="Yang S.P."/>
            <person name="Heger A."/>
            <person name="Locke D.P."/>
            <person name="Miethke P."/>
            <person name="Waters P.D."/>
            <person name="Veyrunes F."/>
            <person name="Fulton L."/>
            <person name="Fulton B."/>
            <person name="Graves T."/>
            <person name="Wallis J."/>
            <person name="Puente X.S."/>
            <person name="Lopez-Otin C."/>
            <person name="Ordonez G.R."/>
            <person name="Eichler E.E."/>
            <person name="Chen L."/>
            <person name="Cheng Z."/>
            <person name="Deakin J.E."/>
            <person name="Alsop A."/>
            <person name="Thompson K."/>
            <person name="Kirby P."/>
            <person name="Papenfuss A.T."/>
            <person name="Wakefield M.J."/>
            <person name="Olender T."/>
            <person name="Lancet D."/>
            <person name="Huttley G.A."/>
            <person name="Smit A.F."/>
            <person name="Pask A."/>
            <person name="Temple-Smith P."/>
            <person name="Batzer M.A."/>
            <person name="Walker J.A."/>
            <person name="Konkel M.K."/>
            <person name="Harris R.S."/>
            <person name="Whittington C.M."/>
            <person name="Wong E.S."/>
            <person name="Gemmell N.J."/>
            <person name="Buschiazzo E."/>
            <person name="Vargas Jentzsch I.M."/>
            <person name="Merkel A."/>
            <person name="Schmitz J."/>
            <person name="Zemann A."/>
            <person name="Churakov G."/>
            <person name="Kriegs J.O."/>
            <person name="Brosius J."/>
            <person name="Murchison E.P."/>
            <person name="Sachidanandam R."/>
            <person name="Smith C."/>
            <person name="Hannon G.J."/>
            <person name="Tsend-Ayush E."/>
            <person name="McMillan D."/>
            <person name="Attenborough R."/>
            <person name="Rens W."/>
            <person name="Ferguson-Smith M."/>
            <person name="Lefevre C.M."/>
            <person name="Sharp J.A."/>
            <person name="Nicholas K.R."/>
            <person name="Ray D.A."/>
            <person name="Kube M."/>
            <person name="Reinhardt R."/>
            <person name="Pringle T.H."/>
            <person name="Taylor J."/>
            <person name="Jones R.C."/>
            <person name="Nixon B."/>
            <person name="Dacheux J.L."/>
            <person name="Niwa H."/>
            <person name="Sekita Y."/>
            <person name="Huang X."/>
            <person name="Stark A."/>
            <person name="Kheradpour P."/>
            <person name="Kellis M."/>
            <person name="Flicek P."/>
            <person name="Chen Y."/>
            <person name="Webber C."/>
            <person name="Hardison R."/>
            <person name="Nelson J."/>
            <person name="Hallsworth-Pepin K."/>
            <person name="Delehaunty K."/>
            <person name="Markovic C."/>
            <person name="Minx P."/>
            <person name="Feng Y."/>
            <person name="Kremitzki C."/>
            <person name="Mitreva M."/>
            <person name="Glasscock J."/>
            <person name="Wylie T."/>
            <person name="Wohldmann P."/>
            <person name="Thiru P."/>
            <person name="Nhan M.N."/>
            <person name="Pohl C.S."/>
            <person name="Smith S.M."/>
            <person name="Hou S."/>
            <person name="Nefedov M."/>
            <person name="de Jong P.J."/>
            <person name="Renfree M.B."/>
            <person name="Mardis E.R."/>
            <person name="Wilson R.K."/>
        </authorList>
    </citation>
    <scope>NUCLEOTIDE SEQUENCE [LARGE SCALE GENOMIC DNA]</scope>
    <source>
        <strain evidence="4 5">Glennie</strain>
    </source>
</reference>
<evidence type="ECO:0000313" key="4">
    <source>
        <dbReference type="Ensembl" id="ENSOANP00000045523.1"/>
    </source>
</evidence>
<feature type="region of interest" description="Disordered" evidence="2">
    <location>
        <begin position="214"/>
        <end position="275"/>
    </location>
</feature>
<dbReference type="SUPFAM" id="SSF47353">
    <property type="entry name" value="Retrovirus capsid dimerization domain-like"/>
    <property type="match status" value="1"/>
</dbReference>
<dbReference type="InParanoid" id="A0A6I8NYS0"/>
<evidence type="ECO:0000259" key="3">
    <source>
        <dbReference type="PROSITE" id="PS50804"/>
    </source>
</evidence>
<accession>A0A6I8NYS0</accession>